<keyword evidence="2" id="KW-0812">Transmembrane</keyword>
<dbReference type="PANTHER" id="PTHR35708">
    <property type="entry name" value="GB|AAD25831.1"/>
    <property type="match status" value="1"/>
</dbReference>
<feature type="compositionally biased region" description="Acidic residues" evidence="1">
    <location>
        <begin position="76"/>
        <end position="88"/>
    </location>
</feature>
<accession>A0AAV0GMA1</accession>
<evidence type="ECO:0000313" key="4">
    <source>
        <dbReference type="Proteomes" id="UP001154282"/>
    </source>
</evidence>
<evidence type="ECO:0000256" key="2">
    <source>
        <dbReference type="SAM" id="Phobius"/>
    </source>
</evidence>
<feature type="region of interest" description="Disordered" evidence="1">
    <location>
        <begin position="114"/>
        <end position="141"/>
    </location>
</feature>
<dbReference type="PANTHER" id="PTHR35708:SF4">
    <property type="entry name" value="TRANSMEMBRANE PROTEIN"/>
    <property type="match status" value="1"/>
</dbReference>
<dbReference type="EMBL" id="CAMGYJ010000002">
    <property type="protein sequence ID" value="CAI0374080.1"/>
    <property type="molecule type" value="Genomic_DNA"/>
</dbReference>
<keyword evidence="2" id="KW-0472">Membrane</keyword>
<sequence>MDKPSPGWTTQTWHSFTNLLQPSSLLYIALLSSLATTLFLCYGFSPPLLVSIPVLLFSSIFISSFSKRTVVTAAVDVEEEEEEEEEADDKPSQGSETIVAVVVPELCVTQKSDNEASELHEYQVESTEFPSDGETSSDDSPRSEIFELKWMKHFNNDACESLAFCESSASDYDGEEVEEDDDLIEICLPPNESSVYADELSSMGTFSWGKPGFANEFVIREEDEEGMMEVLEEIDEVNEEDNLMEIDLSIGSIKSSSFHMED</sequence>
<protein>
    <submittedName>
        <fullName evidence="3">Uncharacterized protein</fullName>
    </submittedName>
</protein>
<keyword evidence="4" id="KW-1185">Reference proteome</keyword>
<dbReference type="Proteomes" id="UP001154282">
    <property type="component" value="Unassembled WGS sequence"/>
</dbReference>
<feature type="compositionally biased region" description="Basic and acidic residues" evidence="1">
    <location>
        <begin position="114"/>
        <end position="123"/>
    </location>
</feature>
<reference evidence="3" key="1">
    <citation type="submission" date="2022-08" db="EMBL/GenBank/DDBJ databases">
        <authorList>
            <person name="Gutierrez-Valencia J."/>
        </authorList>
    </citation>
    <scope>NUCLEOTIDE SEQUENCE</scope>
</reference>
<comment type="caution">
    <text evidence="3">The sequence shown here is derived from an EMBL/GenBank/DDBJ whole genome shotgun (WGS) entry which is preliminary data.</text>
</comment>
<proteinExistence type="predicted"/>
<gene>
    <name evidence="3" type="ORF">LITE_LOCUS44</name>
</gene>
<feature type="transmembrane region" description="Helical" evidence="2">
    <location>
        <begin position="20"/>
        <end position="41"/>
    </location>
</feature>
<organism evidence="3 4">
    <name type="scientific">Linum tenue</name>
    <dbReference type="NCBI Taxonomy" id="586396"/>
    <lineage>
        <taxon>Eukaryota</taxon>
        <taxon>Viridiplantae</taxon>
        <taxon>Streptophyta</taxon>
        <taxon>Embryophyta</taxon>
        <taxon>Tracheophyta</taxon>
        <taxon>Spermatophyta</taxon>
        <taxon>Magnoliopsida</taxon>
        <taxon>eudicotyledons</taxon>
        <taxon>Gunneridae</taxon>
        <taxon>Pentapetalae</taxon>
        <taxon>rosids</taxon>
        <taxon>fabids</taxon>
        <taxon>Malpighiales</taxon>
        <taxon>Linaceae</taxon>
        <taxon>Linum</taxon>
    </lineage>
</organism>
<feature type="region of interest" description="Disordered" evidence="1">
    <location>
        <begin position="76"/>
        <end position="95"/>
    </location>
</feature>
<keyword evidence="2" id="KW-1133">Transmembrane helix</keyword>
<evidence type="ECO:0000313" key="3">
    <source>
        <dbReference type="EMBL" id="CAI0374080.1"/>
    </source>
</evidence>
<dbReference type="AlphaFoldDB" id="A0AAV0GMA1"/>
<evidence type="ECO:0000256" key="1">
    <source>
        <dbReference type="SAM" id="MobiDB-lite"/>
    </source>
</evidence>
<name>A0AAV0GMA1_9ROSI</name>
<feature type="transmembrane region" description="Helical" evidence="2">
    <location>
        <begin position="48"/>
        <end position="66"/>
    </location>
</feature>